<evidence type="ECO:0000313" key="2">
    <source>
        <dbReference type="EMBL" id="MEN2793445.1"/>
    </source>
</evidence>
<keyword evidence="1" id="KW-0732">Signal</keyword>
<dbReference type="Proteomes" id="UP001419910">
    <property type="component" value="Unassembled WGS sequence"/>
</dbReference>
<keyword evidence="3" id="KW-1185">Reference proteome</keyword>
<sequence>MSRFIIGAATLLLSSLALSATPASAQAVRNYDCSKAGNANKAACKGKVPAPAPKPAAVATPAARNYDCSKAGNANKAACKGKVVAVPAPKATPIPATRNYDCSKAGNANKAACKGTTPVAKPAPAPVQAPAATHVAPATHRAATGQNTNPGGPGGATAKCKDNTMSFSAHRSGTCAKHGGVAQWY</sequence>
<accession>A0ABU9YCA6</accession>
<reference evidence="2 3" key="1">
    <citation type="submission" date="2024-05" db="EMBL/GenBank/DDBJ databases">
        <authorList>
            <person name="Liu Q."/>
            <person name="Xin Y.-H."/>
        </authorList>
    </citation>
    <scope>NUCLEOTIDE SEQUENCE [LARGE SCALE GENOMIC DNA]</scope>
    <source>
        <strain evidence="2 3">CGMCC 1.10181</strain>
    </source>
</reference>
<gene>
    <name evidence="2" type="ORF">ABC974_27750</name>
</gene>
<feature type="signal peptide" evidence="1">
    <location>
        <begin position="1"/>
        <end position="25"/>
    </location>
</feature>
<proteinExistence type="predicted"/>
<dbReference type="Pfam" id="PF12587">
    <property type="entry name" value="DUF3761"/>
    <property type="match status" value="1"/>
</dbReference>
<evidence type="ECO:0000256" key="1">
    <source>
        <dbReference type="SAM" id="SignalP"/>
    </source>
</evidence>
<protein>
    <submittedName>
        <fullName evidence="2">DUF3761 domain-containing protein</fullName>
    </submittedName>
</protein>
<feature type="chain" id="PRO_5045492216" evidence="1">
    <location>
        <begin position="26"/>
        <end position="185"/>
    </location>
</feature>
<dbReference type="InterPro" id="IPR022236">
    <property type="entry name" value="DUF3761"/>
</dbReference>
<name>A0ABU9YCA6_9SPHN</name>
<dbReference type="EMBL" id="JBDIME010000048">
    <property type="protein sequence ID" value="MEN2793445.1"/>
    <property type="molecule type" value="Genomic_DNA"/>
</dbReference>
<evidence type="ECO:0000313" key="3">
    <source>
        <dbReference type="Proteomes" id="UP001419910"/>
    </source>
</evidence>
<dbReference type="RefSeq" id="WP_343887560.1">
    <property type="nucleotide sequence ID" value="NZ_BAAAEH010000004.1"/>
</dbReference>
<comment type="caution">
    <text evidence="2">The sequence shown here is derived from an EMBL/GenBank/DDBJ whole genome shotgun (WGS) entry which is preliminary data.</text>
</comment>
<organism evidence="2 3">
    <name type="scientific">Sphingomonas oligophenolica</name>
    <dbReference type="NCBI Taxonomy" id="301154"/>
    <lineage>
        <taxon>Bacteria</taxon>
        <taxon>Pseudomonadati</taxon>
        <taxon>Pseudomonadota</taxon>
        <taxon>Alphaproteobacteria</taxon>
        <taxon>Sphingomonadales</taxon>
        <taxon>Sphingomonadaceae</taxon>
        <taxon>Sphingomonas</taxon>
    </lineage>
</organism>